<proteinExistence type="predicted"/>
<evidence type="ECO:0000313" key="2">
    <source>
        <dbReference type="Proteomes" id="UP001595912"/>
    </source>
</evidence>
<dbReference type="EMBL" id="JBHSIU010000041">
    <property type="protein sequence ID" value="MFC5001972.1"/>
    <property type="molecule type" value="Genomic_DNA"/>
</dbReference>
<reference evidence="2" key="1">
    <citation type="journal article" date="2019" name="Int. J. Syst. Evol. Microbiol.">
        <title>The Global Catalogue of Microorganisms (GCM) 10K type strain sequencing project: providing services to taxonomists for standard genome sequencing and annotation.</title>
        <authorList>
            <consortium name="The Broad Institute Genomics Platform"/>
            <consortium name="The Broad Institute Genome Sequencing Center for Infectious Disease"/>
            <person name="Wu L."/>
            <person name="Ma J."/>
        </authorList>
    </citation>
    <scope>NUCLEOTIDE SEQUENCE [LARGE SCALE GENOMIC DNA]</scope>
    <source>
        <strain evidence="2">CGMCC 4.7152</strain>
    </source>
</reference>
<keyword evidence="2" id="KW-1185">Reference proteome</keyword>
<dbReference type="Proteomes" id="UP001595912">
    <property type="component" value="Unassembled WGS sequence"/>
</dbReference>
<organism evidence="1 2">
    <name type="scientific">Dactylosporangium cerinum</name>
    <dbReference type="NCBI Taxonomy" id="1434730"/>
    <lineage>
        <taxon>Bacteria</taxon>
        <taxon>Bacillati</taxon>
        <taxon>Actinomycetota</taxon>
        <taxon>Actinomycetes</taxon>
        <taxon>Micromonosporales</taxon>
        <taxon>Micromonosporaceae</taxon>
        <taxon>Dactylosporangium</taxon>
    </lineage>
</organism>
<dbReference type="RefSeq" id="WP_380119619.1">
    <property type="nucleotide sequence ID" value="NZ_JBHSIU010000041.1"/>
</dbReference>
<protein>
    <submittedName>
        <fullName evidence="1">Uncharacterized protein</fullName>
    </submittedName>
</protein>
<name>A0ABV9W0U8_9ACTN</name>
<evidence type="ECO:0000313" key="1">
    <source>
        <dbReference type="EMBL" id="MFC5001972.1"/>
    </source>
</evidence>
<comment type="caution">
    <text evidence="1">The sequence shown here is derived from an EMBL/GenBank/DDBJ whole genome shotgun (WGS) entry which is preliminary data.</text>
</comment>
<sequence>MTGPAIIMPARFRVDEEVGLFVAALAHRRDVASPAGRDEVVDTLLAEECLIVAGGLRLTDTVIGTAVLPGCCVGLENWRDRVQV</sequence>
<gene>
    <name evidence="1" type="ORF">ACFPIJ_29580</name>
</gene>
<accession>A0ABV9W0U8</accession>